<dbReference type="PANTHER" id="PTHR21503">
    <property type="entry name" value="F-BOX-CONTAINING HYPOTHETICAL PROTEIN C.ELEGANS"/>
    <property type="match status" value="1"/>
</dbReference>
<evidence type="ECO:0000313" key="2">
    <source>
        <dbReference type="Proteomes" id="UP000483820"/>
    </source>
</evidence>
<accession>A0A6A5H9G1</accession>
<protein>
    <recommendedName>
        <fullName evidence="3">F-box associated domain-containing protein</fullName>
    </recommendedName>
</protein>
<gene>
    <name evidence="1" type="ORF">GCK72_003760</name>
</gene>
<comment type="caution">
    <text evidence="1">The sequence shown here is derived from an EMBL/GenBank/DDBJ whole genome shotgun (WGS) entry which is preliminary data.</text>
</comment>
<sequence length="406" mass="47556">MTASSFFKTMVTKSNWLLTVFTISSIRLEIVAMNYICQSMHLPLIFNFGHTSKRMESVVQILKDSSQCPNLNFYDGYCTIDFWNNKQFKVVCNTRGYKIEDRKQRFGLYSTYHLLHTKEGTIIENTVRALNQLKKMFKFNMVFLNICTKTIKVSFFEELFSKITFNPGYKITMDGVKFDLDVVNYLLNTLKAEDYFVFWNSDMPSDFKHENAFKLQGVVYMDGRWVQVEDVLKIQGADFVHLHETNFTVANVHEIIDRWINSEVDMFKNFNAQYLFDDFLPNAILDDLIGFEQMCLFGPMFFTLAKSTSAARVDTVLAIAIRQSYFILCAWKPTESFPVEYAKGDAYKDAYKILTILNKKDKLEKEMKQETDGYERNRLAEEIQELVEKMWDLGGRFENGKVYVDR</sequence>
<proteinExistence type="predicted"/>
<dbReference type="KEGG" id="crq:GCK72_003760"/>
<evidence type="ECO:0000313" key="1">
    <source>
        <dbReference type="EMBL" id="KAF1763815.1"/>
    </source>
</evidence>
<evidence type="ECO:0008006" key="3">
    <source>
        <dbReference type="Google" id="ProtNLM"/>
    </source>
</evidence>
<dbReference type="Proteomes" id="UP000483820">
    <property type="component" value="Chromosome II"/>
</dbReference>
<reference evidence="1 2" key="1">
    <citation type="submission" date="2019-12" db="EMBL/GenBank/DDBJ databases">
        <title>Chromosome-level assembly of the Caenorhabditis remanei genome.</title>
        <authorList>
            <person name="Teterina A.A."/>
            <person name="Willis J.H."/>
            <person name="Phillips P.C."/>
        </authorList>
    </citation>
    <scope>NUCLEOTIDE SEQUENCE [LARGE SCALE GENOMIC DNA]</scope>
    <source>
        <strain evidence="1 2">PX506</strain>
        <tissue evidence="1">Whole organism</tissue>
    </source>
</reference>
<dbReference type="EMBL" id="WUAV01000002">
    <property type="protein sequence ID" value="KAF1763815.1"/>
    <property type="molecule type" value="Genomic_DNA"/>
</dbReference>
<dbReference type="AlphaFoldDB" id="A0A6A5H9G1"/>
<dbReference type="GeneID" id="78773687"/>
<dbReference type="PANTHER" id="PTHR21503:SF8">
    <property type="entry name" value="F-BOX ASSOCIATED DOMAIN-CONTAINING PROTEIN-RELATED"/>
    <property type="match status" value="1"/>
</dbReference>
<dbReference type="RefSeq" id="XP_053588415.1">
    <property type="nucleotide sequence ID" value="XM_053724221.1"/>
</dbReference>
<name>A0A6A5H9G1_CAERE</name>
<organism evidence="1 2">
    <name type="scientific">Caenorhabditis remanei</name>
    <name type="common">Caenorhabditis vulgaris</name>
    <dbReference type="NCBI Taxonomy" id="31234"/>
    <lineage>
        <taxon>Eukaryota</taxon>
        <taxon>Metazoa</taxon>
        <taxon>Ecdysozoa</taxon>
        <taxon>Nematoda</taxon>
        <taxon>Chromadorea</taxon>
        <taxon>Rhabditida</taxon>
        <taxon>Rhabditina</taxon>
        <taxon>Rhabditomorpha</taxon>
        <taxon>Rhabditoidea</taxon>
        <taxon>Rhabditidae</taxon>
        <taxon>Peloderinae</taxon>
        <taxon>Caenorhabditis</taxon>
    </lineage>
</organism>
<dbReference type="CTD" id="78773687"/>